<reference evidence="1 2" key="1">
    <citation type="submission" date="2013-09" db="EMBL/GenBank/DDBJ databases">
        <title>Corchorus capsularis genome sequencing.</title>
        <authorList>
            <person name="Alam M."/>
            <person name="Haque M.S."/>
            <person name="Islam M.S."/>
            <person name="Emdad E.M."/>
            <person name="Islam M.M."/>
            <person name="Ahmed B."/>
            <person name="Halim A."/>
            <person name="Hossen Q.M.M."/>
            <person name="Hossain M.Z."/>
            <person name="Ahmed R."/>
            <person name="Khan M.M."/>
            <person name="Islam R."/>
            <person name="Rashid M.M."/>
            <person name="Khan S.A."/>
            <person name="Rahman M.S."/>
            <person name="Alam M."/>
        </authorList>
    </citation>
    <scope>NUCLEOTIDE SEQUENCE [LARGE SCALE GENOMIC DNA]</scope>
    <source>
        <strain evidence="2">cv. CVL-1</strain>
        <tissue evidence="1">Whole seedling</tissue>
    </source>
</reference>
<proteinExistence type="predicted"/>
<evidence type="ECO:0000313" key="2">
    <source>
        <dbReference type="Proteomes" id="UP000188268"/>
    </source>
</evidence>
<dbReference type="AlphaFoldDB" id="A0A1R3ILW7"/>
<organism evidence="1 2">
    <name type="scientific">Corchorus capsularis</name>
    <name type="common">Jute</name>
    <dbReference type="NCBI Taxonomy" id="210143"/>
    <lineage>
        <taxon>Eukaryota</taxon>
        <taxon>Viridiplantae</taxon>
        <taxon>Streptophyta</taxon>
        <taxon>Embryophyta</taxon>
        <taxon>Tracheophyta</taxon>
        <taxon>Spermatophyta</taxon>
        <taxon>Magnoliopsida</taxon>
        <taxon>eudicotyledons</taxon>
        <taxon>Gunneridae</taxon>
        <taxon>Pentapetalae</taxon>
        <taxon>rosids</taxon>
        <taxon>malvids</taxon>
        <taxon>Malvales</taxon>
        <taxon>Malvaceae</taxon>
        <taxon>Grewioideae</taxon>
        <taxon>Apeibeae</taxon>
        <taxon>Corchorus</taxon>
    </lineage>
</organism>
<gene>
    <name evidence="1" type="ORF">CCACVL1_11336</name>
</gene>
<evidence type="ECO:0000313" key="1">
    <source>
        <dbReference type="EMBL" id="OMO83567.1"/>
    </source>
</evidence>
<accession>A0A1R3ILW7</accession>
<dbReference type="Proteomes" id="UP000188268">
    <property type="component" value="Unassembled WGS sequence"/>
</dbReference>
<dbReference type="Gramene" id="OMO83567">
    <property type="protein sequence ID" value="OMO83567"/>
    <property type="gene ID" value="CCACVL1_11336"/>
</dbReference>
<protein>
    <submittedName>
        <fullName evidence="1">Uncharacterized protein</fullName>
    </submittedName>
</protein>
<sequence>MACLAFIVQQNFEKFAPNQILVVAIAIAIATCGERVMEEMIVWVDDNKGERAATVAGVRRNHCTEDH</sequence>
<keyword evidence="2" id="KW-1185">Reference proteome</keyword>
<name>A0A1R3ILW7_COCAP</name>
<dbReference type="EMBL" id="AWWV01009854">
    <property type="protein sequence ID" value="OMO83567.1"/>
    <property type="molecule type" value="Genomic_DNA"/>
</dbReference>
<comment type="caution">
    <text evidence="1">The sequence shown here is derived from an EMBL/GenBank/DDBJ whole genome shotgun (WGS) entry which is preliminary data.</text>
</comment>